<reference evidence="2 3" key="1">
    <citation type="submission" date="2016-10" db="EMBL/GenBank/DDBJ databases">
        <authorList>
            <person name="de Groot N.N."/>
        </authorList>
    </citation>
    <scope>NUCLEOTIDE SEQUENCE [LARGE SCALE GENOMIC DNA]</scope>
    <source>
        <strain evidence="2 3">DSM 22789</strain>
    </source>
</reference>
<keyword evidence="1" id="KW-0812">Transmembrane</keyword>
<keyword evidence="1" id="KW-1133">Transmembrane helix</keyword>
<keyword evidence="1" id="KW-0472">Membrane</keyword>
<evidence type="ECO:0000313" key="3">
    <source>
        <dbReference type="Proteomes" id="UP000198785"/>
    </source>
</evidence>
<sequence length="55" mass="6756">MIFILFIKILFSIIVIDNIYYYIIIQLYSVFIKLLVFELRVLRLQFLRSRRKAAD</sequence>
<gene>
    <name evidence="2" type="ORF">SAMN05660206_102214</name>
</gene>
<protein>
    <submittedName>
        <fullName evidence="2">Uncharacterized protein</fullName>
    </submittedName>
</protein>
<proteinExistence type="predicted"/>
<dbReference type="Proteomes" id="UP000198785">
    <property type="component" value="Unassembled WGS sequence"/>
</dbReference>
<feature type="transmembrane region" description="Helical" evidence="1">
    <location>
        <begin position="20"/>
        <end position="42"/>
    </location>
</feature>
<evidence type="ECO:0000313" key="2">
    <source>
        <dbReference type="EMBL" id="SFS49212.1"/>
    </source>
</evidence>
<name>A0A1I6Q9Y3_9SPHI</name>
<dbReference type="EMBL" id="FOZZ01000002">
    <property type="protein sequence ID" value="SFS49212.1"/>
    <property type="molecule type" value="Genomic_DNA"/>
</dbReference>
<keyword evidence="3" id="KW-1185">Reference proteome</keyword>
<organism evidence="2 3">
    <name type="scientific">Sphingobacterium wenxiniae</name>
    <dbReference type="NCBI Taxonomy" id="683125"/>
    <lineage>
        <taxon>Bacteria</taxon>
        <taxon>Pseudomonadati</taxon>
        <taxon>Bacteroidota</taxon>
        <taxon>Sphingobacteriia</taxon>
        <taxon>Sphingobacteriales</taxon>
        <taxon>Sphingobacteriaceae</taxon>
        <taxon>Sphingobacterium</taxon>
    </lineage>
</organism>
<dbReference type="AlphaFoldDB" id="A0A1I6Q9Y3"/>
<accession>A0A1I6Q9Y3</accession>
<evidence type="ECO:0000256" key="1">
    <source>
        <dbReference type="SAM" id="Phobius"/>
    </source>
</evidence>